<evidence type="ECO:0000259" key="6">
    <source>
        <dbReference type="SMART" id="SM00833"/>
    </source>
</evidence>
<keyword evidence="8" id="KW-1185">Reference proteome</keyword>
<keyword evidence="2" id="KW-0378">Hydrolase</keyword>
<dbReference type="Gene3D" id="3.40.50.300">
    <property type="entry name" value="P-loop containing nucleotide triphosphate hydrolases"/>
    <property type="match status" value="1"/>
</dbReference>
<dbReference type="InterPro" id="IPR051316">
    <property type="entry name" value="Zinc-reg_GTPase_activator"/>
</dbReference>
<dbReference type="SUPFAM" id="SSF52540">
    <property type="entry name" value="P-loop containing nucleoside triphosphate hydrolases"/>
    <property type="match status" value="1"/>
</dbReference>
<dbReference type="GO" id="GO:0005737">
    <property type="term" value="C:cytoplasm"/>
    <property type="evidence" value="ECO:0007669"/>
    <property type="project" value="TreeGrafter"/>
</dbReference>
<protein>
    <submittedName>
        <fullName evidence="7">GTP-binding protein</fullName>
    </submittedName>
</protein>
<gene>
    <name evidence="7" type="ORF">F1721_12780</name>
</gene>
<dbReference type="Pfam" id="PF02492">
    <property type="entry name" value="cobW"/>
    <property type="match status" value="1"/>
</dbReference>
<dbReference type="PANTHER" id="PTHR13748:SF62">
    <property type="entry name" value="COBW DOMAIN-CONTAINING PROTEIN"/>
    <property type="match status" value="1"/>
</dbReference>
<comment type="similarity">
    <text evidence="4">Belongs to the SIMIBI class G3E GTPase family. ZNG1 subfamily.</text>
</comment>
<dbReference type="CDD" id="cd03112">
    <property type="entry name" value="CobW-like"/>
    <property type="match status" value="1"/>
</dbReference>
<comment type="catalytic activity">
    <reaction evidence="5">
        <text>GTP + H2O = GDP + phosphate + H(+)</text>
        <dbReference type="Rhea" id="RHEA:19669"/>
        <dbReference type="ChEBI" id="CHEBI:15377"/>
        <dbReference type="ChEBI" id="CHEBI:15378"/>
        <dbReference type="ChEBI" id="CHEBI:37565"/>
        <dbReference type="ChEBI" id="CHEBI:43474"/>
        <dbReference type="ChEBI" id="CHEBI:58189"/>
    </reaction>
    <physiologicalReaction direction="left-to-right" evidence="5">
        <dbReference type="Rhea" id="RHEA:19670"/>
    </physiologicalReaction>
</comment>
<dbReference type="EMBL" id="VWPH01000005">
    <property type="protein sequence ID" value="KAA5834538.1"/>
    <property type="molecule type" value="Genomic_DNA"/>
</dbReference>
<evidence type="ECO:0000256" key="4">
    <source>
        <dbReference type="ARBA" id="ARBA00034320"/>
    </source>
</evidence>
<dbReference type="PANTHER" id="PTHR13748">
    <property type="entry name" value="COBW-RELATED"/>
    <property type="match status" value="1"/>
</dbReference>
<dbReference type="SUPFAM" id="SSF90002">
    <property type="entry name" value="Hypothetical protein YjiA, C-terminal domain"/>
    <property type="match status" value="1"/>
</dbReference>
<evidence type="ECO:0000256" key="2">
    <source>
        <dbReference type="ARBA" id="ARBA00022801"/>
    </source>
</evidence>
<dbReference type="OrthoDB" id="9808822at2"/>
<proteinExistence type="inferred from homology"/>
<organism evidence="7 8">
    <name type="scientific">Saccharopolyspora hirsuta</name>
    <dbReference type="NCBI Taxonomy" id="1837"/>
    <lineage>
        <taxon>Bacteria</taxon>
        <taxon>Bacillati</taxon>
        <taxon>Actinomycetota</taxon>
        <taxon>Actinomycetes</taxon>
        <taxon>Pseudonocardiales</taxon>
        <taxon>Pseudonocardiaceae</taxon>
        <taxon>Saccharopolyspora</taxon>
    </lineage>
</organism>
<evidence type="ECO:0000313" key="7">
    <source>
        <dbReference type="EMBL" id="KAA5834538.1"/>
    </source>
</evidence>
<comment type="caution">
    <text evidence="7">The sequence shown here is derived from an EMBL/GenBank/DDBJ whole genome shotgun (WGS) entry which is preliminary data.</text>
</comment>
<keyword evidence="1" id="KW-0547">Nucleotide-binding</keyword>
<dbReference type="RefSeq" id="WP_150066839.1">
    <property type="nucleotide sequence ID" value="NZ_VWPH01000005.1"/>
</dbReference>
<dbReference type="InterPro" id="IPR003495">
    <property type="entry name" value="CobW/HypB/UreG_nucleotide-bd"/>
</dbReference>
<evidence type="ECO:0000256" key="5">
    <source>
        <dbReference type="ARBA" id="ARBA00049117"/>
    </source>
</evidence>
<dbReference type="Gene3D" id="3.30.1220.10">
    <property type="entry name" value="CobW-like, C-terminal domain"/>
    <property type="match status" value="1"/>
</dbReference>
<dbReference type="SMART" id="SM00833">
    <property type="entry name" value="CobW_C"/>
    <property type="match status" value="1"/>
</dbReference>
<reference evidence="7 8" key="1">
    <citation type="submission" date="2019-09" db="EMBL/GenBank/DDBJ databases">
        <title>Draft genome sequence of the thermophilic Saccharopolyspora hirsuta VKM Ac-666T.</title>
        <authorList>
            <person name="Lobastova T.G."/>
            <person name="Fokina V."/>
            <person name="Bragin E.Y."/>
            <person name="Shtratnikova V.Y."/>
            <person name="Starodumova I.P."/>
            <person name="Tarlachkov S.V."/>
            <person name="Donova M.V."/>
        </authorList>
    </citation>
    <scope>NUCLEOTIDE SEQUENCE [LARGE SCALE GENOMIC DNA]</scope>
    <source>
        <strain evidence="7 8">VKM Ac-666</strain>
    </source>
</reference>
<dbReference type="SMR" id="A0A5M7C2H6"/>
<dbReference type="GO" id="GO:0000166">
    <property type="term" value="F:nucleotide binding"/>
    <property type="evidence" value="ECO:0007669"/>
    <property type="project" value="UniProtKB-KW"/>
</dbReference>
<name>A0A5M7C2H6_SACHI</name>
<dbReference type="InterPro" id="IPR011629">
    <property type="entry name" value="CobW-like_C"/>
</dbReference>
<dbReference type="InterPro" id="IPR027417">
    <property type="entry name" value="P-loop_NTPase"/>
</dbReference>
<accession>A0A5M7C2H6</accession>
<dbReference type="InterPro" id="IPR036627">
    <property type="entry name" value="CobW-likC_sf"/>
</dbReference>
<evidence type="ECO:0000256" key="1">
    <source>
        <dbReference type="ARBA" id="ARBA00022741"/>
    </source>
</evidence>
<sequence length="343" mass="37830">MVRQPIPVIIVAGFLGSGKTSLLNHLLRNPQGARIGVVVNDFGQINIDALSVAGQVDSTVSLGNGCLCCAVDASGLDDLLARLARPSSDIDVIVIEASGLADPRGMVRLLLNSTNPRLGYGGLVEVVDAAEFDRTRQRHPELDQHLRFADLVLLNKTDRVAEADRDRLLALVRELADGKPVLPTAHGRVDPSLLFDRESVRQRRETARQLSFDDLLADSHHDDCHEHLHAAYQSVSFTADEPVDPRALMRFLDARPAGVYRMKGQVHFGVPGHEQKFTLHTVGDFLRFHRSRWARGEPRRTQLVVIGSGLDGDRVRDDLEACLGEPDAADEHSMLDVLKYTRS</sequence>
<dbReference type="AlphaFoldDB" id="A0A5M7C2H6"/>
<evidence type="ECO:0000256" key="3">
    <source>
        <dbReference type="ARBA" id="ARBA00023186"/>
    </source>
</evidence>
<dbReference type="Pfam" id="PF07683">
    <property type="entry name" value="CobW_C"/>
    <property type="match status" value="1"/>
</dbReference>
<feature type="domain" description="CobW C-terminal" evidence="6">
    <location>
        <begin position="232"/>
        <end position="323"/>
    </location>
</feature>
<evidence type="ECO:0000313" key="8">
    <source>
        <dbReference type="Proteomes" id="UP000323946"/>
    </source>
</evidence>
<dbReference type="GO" id="GO:0016787">
    <property type="term" value="F:hydrolase activity"/>
    <property type="evidence" value="ECO:0007669"/>
    <property type="project" value="UniProtKB-KW"/>
</dbReference>
<dbReference type="Proteomes" id="UP000323946">
    <property type="component" value="Unassembled WGS sequence"/>
</dbReference>
<keyword evidence="3" id="KW-0143">Chaperone</keyword>